<dbReference type="Pfam" id="PF00884">
    <property type="entry name" value="Sulfatase"/>
    <property type="match status" value="1"/>
</dbReference>
<comment type="cofactor">
    <cofactor evidence="1">
        <name>Ca(2+)</name>
        <dbReference type="ChEBI" id="CHEBI:29108"/>
    </cofactor>
</comment>
<gene>
    <name evidence="9" type="primary">106085733</name>
</gene>
<name>A0A1I8PRC1_STOCA</name>
<dbReference type="Gene3D" id="3.40.720.10">
    <property type="entry name" value="Alkaline Phosphatase, subunit A"/>
    <property type="match status" value="1"/>
</dbReference>
<dbReference type="SUPFAM" id="SSF53649">
    <property type="entry name" value="Alkaline phosphatase-like"/>
    <property type="match status" value="1"/>
</dbReference>
<comment type="PTM">
    <text evidence="6">The conversion to 3-oxoalanine (also known as C-formylglycine, FGly), of a serine or cysteine residue in prokaryotes and of a cysteine residue in eukaryotes, is critical for catalytic activity.</text>
</comment>
<keyword evidence="4" id="KW-0378">Hydrolase</keyword>
<feature type="signal peptide" evidence="7">
    <location>
        <begin position="1"/>
        <end position="21"/>
    </location>
</feature>
<evidence type="ECO:0000256" key="2">
    <source>
        <dbReference type="ARBA" id="ARBA00008779"/>
    </source>
</evidence>
<evidence type="ECO:0000256" key="6">
    <source>
        <dbReference type="PIRSR" id="PIRSR036666-50"/>
    </source>
</evidence>
<evidence type="ECO:0000256" key="4">
    <source>
        <dbReference type="ARBA" id="ARBA00022801"/>
    </source>
</evidence>
<evidence type="ECO:0000256" key="7">
    <source>
        <dbReference type="SAM" id="SignalP"/>
    </source>
</evidence>
<dbReference type="PIRSF" id="PIRSF036666">
    <property type="entry name" value="G6S"/>
    <property type="match status" value="1"/>
</dbReference>
<feature type="domain" description="Sulfatase N-terminal" evidence="8">
    <location>
        <begin position="30"/>
        <end position="355"/>
    </location>
</feature>
<keyword evidence="10" id="KW-1185">Reference proteome</keyword>
<evidence type="ECO:0000256" key="1">
    <source>
        <dbReference type="ARBA" id="ARBA00001913"/>
    </source>
</evidence>
<dbReference type="GO" id="GO:0030203">
    <property type="term" value="P:glycosaminoglycan metabolic process"/>
    <property type="evidence" value="ECO:0007669"/>
    <property type="project" value="InterPro"/>
</dbReference>
<dbReference type="KEGG" id="scac:106085733"/>
<dbReference type="GO" id="GO:0008449">
    <property type="term" value="F:N-acetylglucosamine-6-sulfatase activity"/>
    <property type="evidence" value="ECO:0007669"/>
    <property type="project" value="InterPro"/>
</dbReference>
<dbReference type="CDD" id="cd16147">
    <property type="entry name" value="G6S"/>
    <property type="match status" value="1"/>
</dbReference>
<dbReference type="InterPro" id="IPR000917">
    <property type="entry name" value="Sulfatase_N"/>
</dbReference>
<dbReference type="AlphaFoldDB" id="A0A1I8PRC1"/>
<dbReference type="OrthoDB" id="96314at2759"/>
<evidence type="ECO:0000313" key="9">
    <source>
        <dbReference type="EnsemblMetazoa" id="SCAU010384-PA"/>
    </source>
</evidence>
<feature type="modified residue" description="3-oxoalanine (Cys)" evidence="6">
    <location>
        <position position="74"/>
    </location>
</feature>
<sequence>MRRLAFVYIFLAFMAIQSNLAFASFNKKSPNIVIILTDDQDVDLDGLFPMNNVKHLIGEAGATFENAYTSSPLCCPSRSSLLSGKYAHNHHALNNSLSGGCNGPFWRSKIELNQTMATLLSAVGYNTFFAGKYLNAYQGSTVPNGWHQFYGLHGNSRYYNYTLRENDRNFSYSDVYLTDLLKDKVLNFFNARDKSSPFLAMIAPPAPHQPFTPADRHKGAFKGTTAKRTPSYNKPDREKHWLLAESKQISPATLKLMDSFFQQRWESLLAVDELVAAVVESLSNSGELDNTYIIYTSDNGYHLGQFAQPFDKRQPYETDIHIPLLIRGPSIKSGVKVTAPTLLIDILPTIMEWTNLPLDSLMDGQSFQPFLTNADGYDASSDPLFRRGFLIQHFGEGNLQTYKPECPMWQPADRLAECTLEADCHCQDSWNNTYACVRNFAHRINHLYCEFHDNEDFIEFYDLDEDPHQLYNTGQQMLIIERALYSLALQNLTQCQGASSCSIHIF</sequence>
<keyword evidence="5" id="KW-0325">Glycoprotein</keyword>
<evidence type="ECO:0000259" key="8">
    <source>
        <dbReference type="Pfam" id="PF00884"/>
    </source>
</evidence>
<dbReference type="STRING" id="35570.A0A1I8PRC1"/>
<dbReference type="PANTHER" id="PTHR43108">
    <property type="entry name" value="N-ACETYLGLUCOSAMINE-6-SULFATASE FAMILY MEMBER"/>
    <property type="match status" value="1"/>
</dbReference>
<dbReference type="PANTHER" id="PTHR43108:SF8">
    <property type="entry name" value="SD21168P"/>
    <property type="match status" value="1"/>
</dbReference>
<keyword evidence="3 7" id="KW-0732">Signal</keyword>
<dbReference type="InterPro" id="IPR012251">
    <property type="entry name" value="GlcNAc_6-SO4ase"/>
</dbReference>
<dbReference type="VEuPathDB" id="VectorBase:SCAU010384"/>
<organism evidence="9 10">
    <name type="scientific">Stomoxys calcitrans</name>
    <name type="common">Stable fly</name>
    <name type="synonym">Conops calcitrans</name>
    <dbReference type="NCBI Taxonomy" id="35570"/>
    <lineage>
        <taxon>Eukaryota</taxon>
        <taxon>Metazoa</taxon>
        <taxon>Ecdysozoa</taxon>
        <taxon>Arthropoda</taxon>
        <taxon>Hexapoda</taxon>
        <taxon>Insecta</taxon>
        <taxon>Pterygota</taxon>
        <taxon>Neoptera</taxon>
        <taxon>Endopterygota</taxon>
        <taxon>Diptera</taxon>
        <taxon>Brachycera</taxon>
        <taxon>Muscomorpha</taxon>
        <taxon>Muscoidea</taxon>
        <taxon>Muscidae</taxon>
        <taxon>Stomoxys</taxon>
    </lineage>
</organism>
<accession>A0A1I8PRC1</accession>
<proteinExistence type="inferred from homology"/>
<evidence type="ECO:0000256" key="3">
    <source>
        <dbReference type="ARBA" id="ARBA00022729"/>
    </source>
</evidence>
<feature type="chain" id="PRO_5009327078" description="Sulfatase N-terminal domain-containing protein" evidence="7">
    <location>
        <begin position="22"/>
        <end position="506"/>
    </location>
</feature>
<reference evidence="9" key="1">
    <citation type="submission" date="2020-05" db="UniProtKB">
        <authorList>
            <consortium name="EnsemblMetazoa"/>
        </authorList>
    </citation>
    <scope>IDENTIFICATION</scope>
    <source>
        <strain evidence="9">USDA</strain>
    </source>
</reference>
<protein>
    <recommendedName>
        <fullName evidence="8">Sulfatase N-terminal domain-containing protein</fullName>
    </recommendedName>
</protein>
<comment type="similarity">
    <text evidence="2">Belongs to the sulfatase family.</text>
</comment>
<dbReference type="Proteomes" id="UP000095300">
    <property type="component" value="Unassembled WGS sequence"/>
</dbReference>
<dbReference type="GO" id="GO:0005539">
    <property type="term" value="F:glycosaminoglycan binding"/>
    <property type="evidence" value="ECO:0007669"/>
    <property type="project" value="TreeGrafter"/>
</dbReference>
<evidence type="ECO:0000313" key="10">
    <source>
        <dbReference type="Proteomes" id="UP000095300"/>
    </source>
</evidence>
<dbReference type="PROSITE" id="PS00149">
    <property type="entry name" value="SULFATASE_2"/>
    <property type="match status" value="1"/>
</dbReference>
<dbReference type="InterPro" id="IPR024607">
    <property type="entry name" value="Sulfatase_CS"/>
</dbReference>
<evidence type="ECO:0000256" key="5">
    <source>
        <dbReference type="ARBA" id="ARBA00023180"/>
    </source>
</evidence>
<dbReference type="InterPro" id="IPR017850">
    <property type="entry name" value="Alkaline_phosphatase_core_sf"/>
</dbReference>
<dbReference type="EnsemblMetazoa" id="SCAU010384-RA">
    <property type="protein sequence ID" value="SCAU010384-PA"/>
    <property type="gene ID" value="SCAU010384"/>
</dbReference>